<accession>A0A8H8UBZ8</accession>
<organism evidence="3 4">
    <name type="scientific">Lachnellula occidentalis</name>
    <dbReference type="NCBI Taxonomy" id="215460"/>
    <lineage>
        <taxon>Eukaryota</taxon>
        <taxon>Fungi</taxon>
        <taxon>Dikarya</taxon>
        <taxon>Ascomycota</taxon>
        <taxon>Pezizomycotina</taxon>
        <taxon>Leotiomycetes</taxon>
        <taxon>Helotiales</taxon>
        <taxon>Lachnaceae</taxon>
        <taxon>Lachnellula</taxon>
    </lineage>
</organism>
<keyword evidence="2" id="KW-1133">Transmembrane helix</keyword>
<keyword evidence="4" id="KW-1185">Reference proteome</keyword>
<dbReference type="Proteomes" id="UP000443090">
    <property type="component" value="Unassembled WGS sequence"/>
</dbReference>
<sequence>MLRHKAGNEVQPDTSNPDIATNRHTLQRVRQKFKITAKRALNIDSPEHEDVDKTPYAAAVEELNDSPAFNTSKLLNKSRIGSSGFPDKIIGLLQSTANAVLDPKEAIKSRATRKTAGKLAESHPYLSRQADLDFLEAHDNLARAQNTQNSNFDEAGTAQRDEDIDDCEEHVRALENKRHDMRVAWITARHVQRVRVVDSIPPPFPDDSFFEYQDDCGFPAFDWGKWIAYKALIVSHQFTAQYIDDYEELPFDVDTLRKYVERFIVVSAPLQTFVLDIRRIYRWEDPVRTGKWMALYFFCWYISHIMTFFYGYTIYCVTMNYFYHTSLANLRGEIERTIDRGTTALKAGEMMNQHGSNDWLAPLMDQLGPIFQVYVGDCVNHLESAVNFYEFRSPAASFALLFLLASAFLICALGDSKFAMKVIWFLLGGTFSSAGLLALYTHATVSSSLQRNAREGILSRSSDRNSVRTSAEPSDDSDSETFHSSHSVQFDEEIDIMSFGCTYLHVPGRFVISTTAMRFVSSTPLPYESFHKPYSSLVEVSKRHARSVLNPLAKITPGMDKLELWFNDEGPQAEMPGMDGMKNATPVLLQNMRHRDKAFNAVIGFSGLRWQHLQKGETDYGH</sequence>
<dbReference type="InterPro" id="IPR037847">
    <property type="entry name" value="GRAMDC4"/>
</dbReference>
<evidence type="ECO:0000256" key="1">
    <source>
        <dbReference type="SAM" id="MobiDB-lite"/>
    </source>
</evidence>
<dbReference type="EMBL" id="QGMI01000545">
    <property type="protein sequence ID" value="TVY39143.1"/>
    <property type="molecule type" value="Genomic_DNA"/>
</dbReference>
<feature type="transmembrane region" description="Helical" evidence="2">
    <location>
        <begin position="395"/>
        <end position="415"/>
    </location>
</feature>
<comment type="caution">
    <text evidence="3">The sequence shown here is derived from an EMBL/GenBank/DDBJ whole genome shotgun (WGS) entry which is preliminary data.</text>
</comment>
<dbReference type="PANTHER" id="PTHR37402:SF1">
    <property type="entry name" value="GRAM DOMAIN-CONTAINING PROTEIN 4"/>
    <property type="match status" value="1"/>
</dbReference>
<evidence type="ECO:0000313" key="3">
    <source>
        <dbReference type="EMBL" id="TVY39143.1"/>
    </source>
</evidence>
<proteinExistence type="predicted"/>
<feature type="transmembrane region" description="Helical" evidence="2">
    <location>
        <begin position="293"/>
        <end position="315"/>
    </location>
</feature>
<name>A0A8H8UBZ8_9HELO</name>
<feature type="region of interest" description="Disordered" evidence="1">
    <location>
        <begin position="456"/>
        <end position="483"/>
    </location>
</feature>
<dbReference type="PANTHER" id="PTHR37402">
    <property type="entry name" value="GRAM DOMAIN-CONTAINING PROTEIN 4"/>
    <property type="match status" value="1"/>
</dbReference>
<evidence type="ECO:0000256" key="2">
    <source>
        <dbReference type="SAM" id="Phobius"/>
    </source>
</evidence>
<evidence type="ECO:0000313" key="4">
    <source>
        <dbReference type="Proteomes" id="UP000443090"/>
    </source>
</evidence>
<keyword evidence="2" id="KW-0472">Membrane</keyword>
<gene>
    <name evidence="3" type="ORF">LOCC1_G007326</name>
</gene>
<protein>
    <submittedName>
        <fullName evidence="3">Uncharacterized protein</fullName>
    </submittedName>
</protein>
<feature type="region of interest" description="Disordered" evidence="1">
    <location>
        <begin position="1"/>
        <end position="22"/>
    </location>
</feature>
<keyword evidence="2" id="KW-0812">Transmembrane</keyword>
<feature type="compositionally biased region" description="Polar residues" evidence="1">
    <location>
        <begin position="11"/>
        <end position="22"/>
    </location>
</feature>
<dbReference type="AlphaFoldDB" id="A0A8H8UBZ8"/>
<dbReference type="GO" id="GO:0006915">
    <property type="term" value="P:apoptotic process"/>
    <property type="evidence" value="ECO:0007669"/>
    <property type="project" value="InterPro"/>
</dbReference>
<dbReference type="OrthoDB" id="1708389at2759"/>
<reference evidence="3 4" key="1">
    <citation type="submission" date="2018-05" db="EMBL/GenBank/DDBJ databases">
        <title>Genome sequencing and assembly of the regulated plant pathogen Lachnellula willkommii and related sister species for the development of diagnostic species identification markers.</title>
        <authorList>
            <person name="Giroux E."/>
            <person name="Bilodeau G."/>
        </authorList>
    </citation>
    <scope>NUCLEOTIDE SEQUENCE [LARGE SCALE GENOMIC DNA]</scope>
    <source>
        <strain evidence="3 4">CBS 160.35</strain>
    </source>
</reference>
<feature type="transmembrane region" description="Helical" evidence="2">
    <location>
        <begin position="422"/>
        <end position="443"/>
    </location>
</feature>